<keyword evidence="3" id="KW-0808">Transferase</keyword>
<reference evidence="10" key="1">
    <citation type="journal article" date="2019" name="Int. J. Syst. Evol. Microbiol.">
        <title>The Global Catalogue of Microorganisms (GCM) 10K type strain sequencing project: providing services to taxonomists for standard genome sequencing and annotation.</title>
        <authorList>
            <consortium name="The Broad Institute Genomics Platform"/>
            <consortium name="The Broad Institute Genome Sequencing Center for Infectious Disease"/>
            <person name="Wu L."/>
            <person name="Ma J."/>
        </authorList>
    </citation>
    <scope>NUCLEOTIDE SEQUENCE [LARGE SCALE GENOMIC DNA]</scope>
    <source>
        <strain evidence="10">JCM 16904</strain>
    </source>
</reference>
<name>A0ABP7DX56_9ACTN</name>
<dbReference type="EMBL" id="BAAAZP010000212">
    <property type="protein sequence ID" value="GAA3711166.1"/>
    <property type="molecule type" value="Genomic_DNA"/>
</dbReference>
<dbReference type="Pfam" id="PF00069">
    <property type="entry name" value="Pkinase"/>
    <property type="match status" value="1"/>
</dbReference>
<proteinExistence type="predicted"/>
<dbReference type="Gene3D" id="1.10.510.10">
    <property type="entry name" value="Transferase(Phosphotransferase) domain 1"/>
    <property type="match status" value="1"/>
</dbReference>
<evidence type="ECO:0000256" key="1">
    <source>
        <dbReference type="ARBA" id="ARBA00012513"/>
    </source>
</evidence>
<keyword evidence="10" id="KW-1185">Reference proteome</keyword>
<evidence type="ECO:0000256" key="4">
    <source>
        <dbReference type="ARBA" id="ARBA00022741"/>
    </source>
</evidence>
<organism evidence="9 10">
    <name type="scientific">Nonomuraea antimicrobica</name>
    <dbReference type="NCBI Taxonomy" id="561173"/>
    <lineage>
        <taxon>Bacteria</taxon>
        <taxon>Bacillati</taxon>
        <taxon>Actinomycetota</taxon>
        <taxon>Actinomycetes</taxon>
        <taxon>Streptosporangiales</taxon>
        <taxon>Streptosporangiaceae</taxon>
        <taxon>Nonomuraea</taxon>
    </lineage>
</organism>
<evidence type="ECO:0000256" key="5">
    <source>
        <dbReference type="ARBA" id="ARBA00022777"/>
    </source>
</evidence>
<evidence type="ECO:0000256" key="7">
    <source>
        <dbReference type="SAM" id="MobiDB-lite"/>
    </source>
</evidence>
<dbReference type="SMART" id="SM00220">
    <property type="entry name" value="S_TKc"/>
    <property type="match status" value="1"/>
</dbReference>
<keyword evidence="2" id="KW-0723">Serine/threonine-protein kinase</keyword>
<dbReference type="InterPro" id="IPR011009">
    <property type="entry name" value="Kinase-like_dom_sf"/>
</dbReference>
<dbReference type="InterPro" id="IPR000719">
    <property type="entry name" value="Prot_kinase_dom"/>
</dbReference>
<keyword evidence="6" id="KW-0067">ATP-binding</keyword>
<evidence type="ECO:0000256" key="2">
    <source>
        <dbReference type="ARBA" id="ARBA00022527"/>
    </source>
</evidence>
<dbReference type="SUPFAM" id="SSF56112">
    <property type="entry name" value="Protein kinase-like (PK-like)"/>
    <property type="match status" value="1"/>
</dbReference>
<protein>
    <recommendedName>
        <fullName evidence="1">non-specific serine/threonine protein kinase</fullName>
        <ecNumber evidence="1">2.7.11.1</ecNumber>
    </recommendedName>
</protein>
<keyword evidence="5" id="KW-0418">Kinase</keyword>
<keyword evidence="4" id="KW-0547">Nucleotide-binding</keyword>
<dbReference type="CDD" id="cd14014">
    <property type="entry name" value="STKc_PknB_like"/>
    <property type="match status" value="1"/>
</dbReference>
<dbReference type="Gene3D" id="3.30.200.20">
    <property type="entry name" value="Phosphorylase Kinase, domain 1"/>
    <property type="match status" value="1"/>
</dbReference>
<evidence type="ECO:0000256" key="3">
    <source>
        <dbReference type="ARBA" id="ARBA00022679"/>
    </source>
</evidence>
<evidence type="ECO:0000313" key="9">
    <source>
        <dbReference type="EMBL" id="GAA3711166.1"/>
    </source>
</evidence>
<evidence type="ECO:0000313" key="10">
    <source>
        <dbReference type="Proteomes" id="UP001500902"/>
    </source>
</evidence>
<dbReference type="PANTHER" id="PTHR43289">
    <property type="entry name" value="MITOGEN-ACTIVATED PROTEIN KINASE KINASE KINASE 20-RELATED"/>
    <property type="match status" value="1"/>
</dbReference>
<dbReference type="EC" id="2.7.11.1" evidence="1"/>
<sequence>MGQVWEARDETLGRSVAVKLISMLAGGGNHGDDARTRFLREARITAQLQHSNIVTIHDFGETGTGDNRVPFLVMELVRGEGVDAKLRRGAVTLPDAARWGAQISDALAEAHDAGIMHRDIKPSNILITPSGNVKVLDFGIARAASPNATVDQLTQTGFIVGTPAYMAPEQARGFPEPRSDLYALGCLLFELITGQLPFQAPDIVGYLSAHLTQQPPAPSSVRAGIPSPWDNLVLTLLRKNPSQRHPNAANLAQALRQLDHIPRPESPDGRTRPLTVPGTTPCPPAVSAPRPRSPKSWDRDSTDETPFTVDALLPQRFTNDMSIEFARIAEDTRLSREAGPSDLAKELTRRDCTEVVVGVYAEQPGPHATPENPVYVSVQVFAFPDAATARDAHNYLGGDVRWRLTIWSARDGGGLAPCPDKVHRSYRWRCNWFFHRYVTVALAYRADLTNDGSIQPWLAAAARRAAVSAGPQNHHG</sequence>
<dbReference type="InterPro" id="IPR008271">
    <property type="entry name" value="Ser/Thr_kinase_AS"/>
</dbReference>
<comment type="caution">
    <text evidence="9">The sequence shown here is derived from an EMBL/GenBank/DDBJ whole genome shotgun (WGS) entry which is preliminary data.</text>
</comment>
<dbReference type="PROSITE" id="PS00108">
    <property type="entry name" value="PROTEIN_KINASE_ST"/>
    <property type="match status" value="1"/>
</dbReference>
<accession>A0ABP7DX56</accession>
<feature type="compositionally biased region" description="Basic and acidic residues" evidence="7">
    <location>
        <begin position="261"/>
        <end position="271"/>
    </location>
</feature>
<feature type="region of interest" description="Disordered" evidence="7">
    <location>
        <begin position="261"/>
        <end position="311"/>
    </location>
</feature>
<evidence type="ECO:0000256" key="6">
    <source>
        <dbReference type="ARBA" id="ARBA00022840"/>
    </source>
</evidence>
<gene>
    <name evidence="9" type="ORF">GCM10022224_090810</name>
</gene>
<dbReference type="Proteomes" id="UP001500902">
    <property type="component" value="Unassembled WGS sequence"/>
</dbReference>
<evidence type="ECO:0000259" key="8">
    <source>
        <dbReference type="PROSITE" id="PS50011"/>
    </source>
</evidence>
<dbReference type="PROSITE" id="PS50011">
    <property type="entry name" value="PROTEIN_KINASE_DOM"/>
    <property type="match status" value="1"/>
</dbReference>
<feature type="domain" description="Protein kinase" evidence="8">
    <location>
        <begin position="1"/>
        <end position="256"/>
    </location>
</feature>
<dbReference type="PANTHER" id="PTHR43289:SF6">
    <property type="entry name" value="SERINE_THREONINE-PROTEIN KINASE NEKL-3"/>
    <property type="match status" value="1"/>
</dbReference>